<dbReference type="OrthoDB" id="307209at2"/>
<evidence type="ECO:0000313" key="1">
    <source>
        <dbReference type="EMBL" id="BAV94989.1"/>
    </source>
</evidence>
<accession>A0A1J1E207</accession>
<keyword evidence="2" id="KW-1185">Reference proteome</keyword>
<protein>
    <submittedName>
        <fullName evidence="1">5-methylcytosine restriction system component-like protein</fullName>
    </submittedName>
</protein>
<gene>
    <name evidence="1" type="ORF">JBKA6_0976</name>
</gene>
<dbReference type="KEGG" id="ise:JBKA6_0976"/>
<sequence length="140" mass="16286">MLVRTKQPGIKVSFQNKQKFWENRTIRPDLIIVHQQGGKSETYVVDTKWKVLDASNPKPSDDDLKQMYAYNLYWGANKSMLLYPNSVNIEEIFGRYWKGRTNPDENQCKIGFVNVLNDSNSLNMNIGSDVLHKLIENYNN</sequence>
<dbReference type="EMBL" id="AP014564">
    <property type="protein sequence ID" value="BAV94989.1"/>
    <property type="molecule type" value="Genomic_DNA"/>
</dbReference>
<proteinExistence type="predicted"/>
<dbReference type="InterPro" id="IPR019292">
    <property type="entry name" value="McrC"/>
</dbReference>
<name>A0A1J1E207_9FLAO</name>
<dbReference type="Pfam" id="PF10117">
    <property type="entry name" value="McrBC"/>
    <property type="match status" value="1"/>
</dbReference>
<dbReference type="AlphaFoldDB" id="A0A1J1E207"/>
<organism evidence="1 2">
    <name type="scientific">Ichthyobacterium seriolicida</name>
    <dbReference type="NCBI Taxonomy" id="242600"/>
    <lineage>
        <taxon>Bacteria</taxon>
        <taxon>Pseudomonadati</taxon>
        <taxon>Bacteroidota</taxon>
        <taxon>Flavobacteriia</taxon>
        <taxon>Flavobacteriales</taxon>
        <taxon>Ichthyobacteriaceae</taxon>
        <taxon>Ichthyobacterium</taxon>
    </lineage>
</organism>
<reference evidence="1 2" key="1">
    <citation type="submission" date="2014-03" db="EMBL/GenBank/DDBJ databases">
        <title>complete genome sequence of Flavobacteriaceae bacterium JBKA-6.</title>
        <authorList>
            <person name="Takano T."/>
            <person name="Nakamura Y."/>
            <person name="Takuma S."/>
            <person name="Yasuike M."/>
            <person name="Matsuyama T."/>
            <person name="Sakai T."/>
            <person name="Fujiwara A."/>
            <person name="Kimoto K."/>
            <person name="Fukuda Y."/>
            <person name="Kondo H."/>
            <person name="Hirono I."/>
            <person name="Nakayasu C."/>
        </authorList>
    </citation>
    <scope>NUCLEOTIDE SEQUENCE [LARGE SCALE GENOMIC DNA]</scope>
    <source>
        <strain evidence="1 2">JBKA-6</strain>
    </source>
</reference>
<evidence type="ECO:0000313" key="2">
    <source>
        <dbReference type="Proteomes" id="UP000243197"/>
    </source>
</evidence>
<dbReference type="Proteomes" id="UP000243197">
    <property type="component" value="Chromosome"/>
</dbReference>